<protein>
    <submittedName>
        <fullName evidence="2">Uncharacterized protein</fullName>
    </submittedName>
</protein>
<sequence length="103" mass="11249">MATKSTNVVHGPVHADERAHVTDLLARYPDLSARELDAVKTWFKRTAGPLDVGLLASDTTIADQYRAYRKDHHDRFSAKDIGIAALFLAIAACIVGLIAMMSI</sequence>
<evidence type="ECO:0000313" key="3">
    <source>
        <dbReference type="Proteomes" id="UP000052268"/>
    </source>
</evidence>
<dbReference type="Proteomes" id="UP000052268">
    <property type="component" value="Unassembled WGS sequence"/>
</dbReference>
<evidence type="ECO:0000256" key="1">
    <source>
        <dbReference type="SAM" id="Phobius"/>
    </source>
</evidence>
<dbReference type="AlphaFoldDB" id="A0A0J7XRE9"/>
<keyword evidence="3" id="KW-1185">Reference proteome</keyword>
<keyword evidence="1" id="KW-1133">Transmembrane helix</keyword>
<dbReference type="EMBL" id="JACU01000006">
    <property type="protein sequence ID" value="KMS54229.1"/>
    <property type="molecule type" value="Genomic_DNA"/>
</dbReference>
<keyword evidence="1" id="KW-0812">Transmembrane</keyword>
<accession>A0A0J7XRE9</accession>
<keyword evidence="1" id="KW-0472">Membrane</keyword>
<feature type="transmembrane region" description="Helical" evidence="1">
    <location>
        <begin position="81"/>
        <end position="101"/>
    </location>
</feature>
<name>A0A0J7XRE9_9SPHN</name>
<dbReference type="RefSeq" id="WP_059152214.1">
    <property type="nucleotide sequence ID" value="NZ_KQ130455.1"/>
</dbReference>
<dbReference type="PATRIC" id="fig|1114963.3.peg.3047"/>
<comment type="caution">
    <text evidence="2">The sequence shown here is derived from an EMBL/GenBank/DDBJ whole genome shotgun (WGS) entry which is preliminary data.</text>
</comment>
<gene>
    <name evidence="2" type="ORF">V474_21050</name>
</gene>
<proteinExistence type="predicted"/>
<reference evidence="2 3" key="1">
    <citation type="journal article" date="2015" name="G3 (Bethesda)">
        <title>Insights into Ongoing Evolution of the Hexachlorocyclohexane Catabolic Pathway from Comparative Genomics of Ten Sphingomonadaceae Strains.</title>
        <authorList>
            <person name="Pearce S.L."/>
            <person name="Oakeshott J.G."/>
            <person name="Pandey G."/>
        </authorList>
    </citation>
    <scope>NUCLEOTIDE SEQUENCE [LARGE SCALE GENOMIC DNA]</scope>
    <source>
        <strain evidence="2 3">LL02</strain>
    </source>
</reference>
<organism evidence="2 3">
    <name type="scientific">Novosphingobium barchaimii LL02</name>
    <dbReference type="NCBI Taxonomy" id="1114963"/>
    <lineage>
        <taxon>Bacteria</taxon>
        <taxon>Pseudomonadati</taxon>
        <taxon>Pseudomonadota</taxon>
        <taxon>Alphaproteobacteria</taxon>
        <taxon>Sphingomonadales</taxon>
        <taxon>Sphingomonadaceae</taxon>
        <taxon>Novosphingobium</taxon>
    </lineage>
</organism>
<dbReference type="OrthoDB" id="7429148at2"/>
<evidence type="ECO:0000313" key="2">
    <source>
        <dbReference type="EMBL" id="KMS54229.1"/>
    </source>
</evidence>